<keyword evidence="1" id="KW-0680">Restriction system</keyword>
<organism evidence="3 4">
    <name type="scientific">Stutzerimonas xanthomarina</name>
    <dbReference type="NCBI Taxonomy" id="271420"/>
    <lineage>
        <taxon>Bacteria</taxon>
        <taxon>Pseudomonadati</taxon>
        <taxon>Pseudomonadota</taxon>
        <taxon>Gammaproteobacteria</taxon>
        <taxon>Pseudomonadales</taxon>
        <taxon>Pseudomonadaceae</taxon>
        <taxon>Stutzerimonas</taxon>
    </lineage>
</organism>
<dbReference type="GO" id="GO:0009307">
    <property type="term" value="P:DNA restriction-modification system"/>
    <property type="evidence" value="ECO:0007669"/>
    <property type="project" value="UniProtKB-KW"/>
</dbReference>
<feature type="non-terminal residue" evidence="3">
    <location>
        <position position="1"/>
    </location>
</feature>
<gene>
    <name evidence="3" type="ORF">EGJ28_13425</name>
</gene>
<keyword evidence="3" id="KW-0255">Endonuclease</keyword>
<accession>A0A427E3H0</accession>
<keyword evidence="3" id="KW-0540">Nuclease</keyword>
<dbReference type="InterPro" id="IPR044946">
    <property type="entry name" value="Restrct_endonuc_typeI_TRD_sf"/>
</dbReference>
<dbReference type="GO" id="GO:0003677">
    <property type="term" value="F:DNA binding"/>
    <property type="evidence" value="ECO:0007669"/>
    <property type="project" value="UniProtKB-KW"/>
</dbReference>
<dbReference type="Proteomes" id="UP000276506">
    <property type="component" value="Unassembled WGS sequence"/>
</dbReference>
<evidence type="ECO:0000256" key="2">
    <source>
        <dbReference type="ARBA" id="ARBA00023125"/>
    </source>
</evidence>
<comment type="caution">
    <text evidence="3">The sequence shown here is derived from an EMBL/GenBank/DDBJ whole genome shotgun (WGS) entry which is preliminary data.</text>
</comment>
<dbReference type="AlphaFoldDB" id="A0A427E3H0"/>
<sequence length="60" mass="6575">VNQSKISDIVLALPPETEQHRIVAKVDELMALCDQLKARLSASRQLHERLAGALVEQAVA</sequence>
<dbReference type="GO" id="GO:0004519">
    <property type="term" value="F:endonuclease activity"/>
    <property type="evidence" value="ECO:0007669"/>
    <property type="project" value="UniProtKB-KW"/>
</dbReference>
<evidence type="ECO:0000256" key="1">
    <source>
        <dbReference type="ARBA" id="ARBA00022747"/>
    </source>
</evidence>
<dbReference type="Gene3D" id="3.90.220.20">
    <property type="entry name" value="DNA methylase specificity domains"/>
    <property type="match status" value="1"/>
</dbReference>
<dbReference type="SUPFAM" id="SSF116734">
    <property type="entry name" value="DNA methylase specificity domain"/>
    <property type="match status" value="1"/>
</dbReference>
<reference evidence="3 4" key="1">
    <citation type="submission" date="2018-10" db="EMBL/GenBank/DDBJ databases">
        <title>Transmission dynamics of multidrug resistant bacteria on intensive care unit surfaces.</title>
        <authorList>
            <person name="D'Souza A.W."/>
            <person name="Potter R.F."/>
            <person name="Wallace M."/>
            <person name="Shupe A."/>
            <person name="Patel S."/>
            <person name="Sun S."/>
            <person name="Gul D."/>
            <person name="Kwon J.H."/>
            <person name="Andleeb S."/>
            <person name="Burnham C.-A.D."/>
            <person name="Dantas G."/>
        </authorList>
    </citation>
    <scope>NUCLEOTIDE SEQUENCE [LARGE SCALE GENOMIC DNA]</scope>
    <source>
        <strain evidence="3 4">PX_177</strain>
    </source>
</reference>
<dbReference type="EMBL" id="RHQL01000007">
    <property type="protein sequence ID" value="RRV10862.1"/>
    <property type="molecule type" value="Genomic_DNA"/>
</dbReference>
<proteinExistence type="predicted"/>
<protein>
    <submittedName>
        <fullName evidence="3">Restriction endonuclease subunit S</fullName>
    </submittedName>
</protein>
<keyword evidence="3" id="KW-0378">Hydrolase</keyword>
<keyword evidence="2" id="KW-0238">DNA-binding</keyword>
<evidence type="ECO:0000313" key="4">
    <source>
        <dbReference type="Proteomes" id="UP000276506"/>
    </source>
</evidence>
<evidence type="ECO:0000313" key="3">
    <source>
        <dbReference type="EMBL" id="RRV10862.1"/>
    </source>
</evidence>
<name>A0A427E3H0_9GAMM</name>